<dbReference type="RefSeq" id="WP_161489900.1">
    <property type="nucleotide sequence ID" value="NZ_MTSD02000199.1"/>
</dbReference>
<evidence type="ECO:0000313" key="2">
    <source>
        <dbReference type="Proteomes" id="UP000190064"/>
    </source>
</evidence>
<dbReference type="Proteomes" id="UP000190064">
    <property type="component" value="Unassembled WGS sequence"/>
</dbReference>
<comment type="caution">
    <text evidence="1">The sequence shown here is derived from an EMBL/GenBank/DDBJ whole genome shotgun (WGS) entry which is preliminary data.</text>
</comment>
<protein>
    <submittedName>
        <fullName evidence="1">Uncharacterized protein</fullName>
    </submittedName>
</protein>
<dbReference type="EMBL" id="MTSD02000199">
    <property type="protein sequence ID" value="OOV78199.1"/>
    <property type="molecule type" value="Genomic_DNA"/>
</dbReference>
<feature type="non-terminal residue" evidence="1">
    <location>
        <position position="1"/>
    </location>
</feature>
<feature type="non-terminal residue" evidence="1">
    <location>
        <position position="134"/>
    </location>
</feature>
<reference evidence="1" key="1">
    <citation type="submission" date="2017-02" db="EMBL/GenBank/DDBJ databases">
        <title>Draft Genome Sequence of the Salt Water Bacterium Oceanospirillum linum ATCC 11336.</title>
        <authorList>
            <person name="Trachtenberg A.M."/>
            <person name="Carney J.G."/>
            <person name="Linnane J.D."/>
            <person name="Rheaume B.A."/>
            <person name="Pitts N.L."/>
            <person name="Mykles D.L."/>
            <person name="Maclea K.S."/>
        </authorList>
    </citation>
    <scope>NUCLEOTIDE SEQUENCE [LARGE SCALE GENOMIC DNA]</scope>
    <source>
        <strain evidence="1">ATCC 11336</strain>
    </source>
</reference>
<dbReference type="AlphaFoldDB" id="A0A1T1GKT6"/>
<keyword evidence="2" id="KW-1185">Reference proteome</keyword>
<sequence length="134" mass="15123">VLDAYETDDYLIGQYVGSILETLDINVLTKSIHADLWTSGNYIMCQDKSGRKYWLTIYDDEDGLNDDVKSFSCYSGTIDIVSEECPPISATQAQPFEWYFNRIFSDTGITLGINEISGMTRKLEFTSENATNAE</sequence>
<accession>A0A1T1GKT6</accession>
<proteinExistence type="predicted"/>
<dbReference type="STRING" id="966.BTA35_0217340"/>
<evidence type="ECO:0000313" key="1">
    <source>
        <dbReference type="EMBL" id="OOV78199.1"/>
    </source>
</evidence>
<gene>
    <name evidence="1" type="ORF">BTA35_0217340</name>
</gene>
<organism evidence="1 2">
    <name type="scientific">Oceanospirillum linum</name>
    <dbReference type="NCBI Taxonomy" id="966"/>
    <lineage>
        <taxon>Bacteria</taxon>
        <taxon>Pseudomonadati</taxon>
        <taxon>Pseudomonadota</taxon>
        <taxon>Gammaproteobacteria</taxon>
        <taxon>Oceanospirillales</taxon>
        <taxon>Oceanospirillaceae</taxon>
        <taxon>Oceanospirillum</taxon>
    </lineage>
</organism>
<name>A0A1T1GKT6_OCELI</name>